<evidence type="ECO:0000313" key="2">
    <source>
        <dbReference type="EMBL" id="KLO09059.1"/>
    </source>
</evidence>
<keyword evidence="2" id="KW-0418">Kinase</keyword>
<dbReference type="EMBL" id="KQ086068">
    <property type="protein sequence ID" value="KLO09059.1"/>
    <property type="molecule type" value="Genomic_DNA"/>
</dbReference>
<dbReference type="PROSITE" id="PS50011">
    <property type="entry name" value="PROTEIN_KINASE_DOM"/>
    <property type="match status" value="1"/>
</dbReference>
<dbReference type="OrthoDB" id="4062651at2759"/>
<evidence type="ECO:0000259" key="1">
    <source>
        <dbReference type="PROSITE" id="PS50011"/>
    </source>
</evidence>
<dbReference type="InterPro" id="IPR051681">
    <property type="entry name" value="Ser/Thr_Kinases-Pseudokinases"/>
</dbReference>
<dbReference type="InterPro" id="IPR011009">
    <property type="entry name" value="Kinase-like_dom_sf"/>
</dbReference>
<dbReference type="Proteomes" id="UP000053477">
    <property type="component" value="Unassembled WGS sequence"/>
</dbReference>
<feature type="non-terminal residue" evidence="2">
    <location>
        <position position="1"/>
    </location>
</feature>
<dbReference type="InParanoid" id="A0A0H2RB86"/>
<dbReference type="STRING" id="27342.A0A0H2RB86"/>
<dbReference type="InterPro" id="IPR001245">
    <property type="entry name" value="Ser-Thr/Tyr_kinase_cat_dom"/>
</dbReference>
<feature type="domain" description="Protein kinase" evidence="1">
    <location>
        <begin position="1"/>
        <end position="171"/>
    </location>
</feature>
<sequence length="171" mass="18709">HPNVLKFFGLSVLDNGRRSIALVSQWMIHGNLLDFVRRNRCSNKPDLVTQVGMGLIYLHLVDIIHGDLKCSNILVNDAGNPQLSDFGLSTVEPFQTIISGSTSFSGGNPRWSAPELIFPNLFGSSGKSTRESDVYAFGMTAIELFTEEKPFHNVKEAVLYGEIAVNSLGPA</sequence>
<proteinExistence type="predicted"/>
<dbReference type="SMART" id="SM00220">
    <property type="entry name" value="S_TKc"/>
    <property type="match status" value="1"/>
</dbReference>
<dbReference type="InterPro" id="IPR000719">
    <property type="entry name" value="Prot_kinase_dom"/>
</dbReference>
<organism evidence="2 3">
    <name type="scientific">Schizopora paradoxa</name>
    <dbReference type="NCBI Taxonomy" id="27342"/>
    <lineage>
        <taxon>Eukaryota</taxon>
        <taxon>Fungi</taxon>
        <taxon>Dikarya</taxon>
        <taxon>Basidiomycota</taxon>
        <taxon>Agaricomycotina</taxon>
        <taxon>Agaricomycetes</taxon>
        <taxon>Hymenochaetales</taxon>
        <taxon>Schizoporaceae</taxon>
        <taxon>Schizopora</taxon>
    </lineage>
</organism>
<keyword evidence="2" id="KW-0808">Transferase</keyword>
<accession>A0A0H2RB86</accession>
<dbReference type="PROSITE" id="PS00108">
    <property type="entry name" value="PROTEIN_KINASE_ST"/>
    <property type="match status" value="1"/>
</dbReference>
<gene>
    <name evidence="2" type="ORF">SCHPADRAFT_810471</name>
</gene>
<reference evidence="2 3" key="1">
    <citation type="submission" date="2015-04" db="EMBL/GenBank/DDBJ databases">
        <title>Complete genome sequence of Schizopora paradoxa KUC8140, a cosmopolitan wood degrader in East Asia.</title>
        <authorList>
            <consortium name="DOE Joint Genome Institute"/>
            <person name="Min B."/>
            <person name="Park H."/>
            <person name="Jang Y."/>
            <person name="Kim J.-J."/>
            <person name="Kim K.H."/>
            <person name="Pangilinan J."/>
            <person name="Lipzen A."/>
            <person name="Riley R."/>
            <person name="Grigoriev I.V."/>
            <person name="Spatafora J.W."/>
            <person name="Choi I.-G."/>
        </authorList>
    </citation>
    <scope>NUCLEOTIDE SEQUENCE [LARGE SCALE GENOMIC DNA]</scope>
    <source>
        <strain evidence="2 3">KUC8140</strain>
    </source>
</reference>
<feature type="non-terminal residue" evidence="2">
    <location>
        <position position="171"/>
    </location>
</feature>
<dbReference type="SUPFAM" id="SSF56112">
    <property type="entry name" value="Protein kinase-like (PK-like)"/>
    <property type="match status" value="1"/>
</dbReference>
<evidence type="ECO:0000313" key="3">
    <source>
        <dbReference type="Proteomes" id="UP000053477"/>
    </source>
</evidence>
<keyword evidence="3" id="KW-1185">Reference proteome</keyword>
<dbReference type="InterPro" id="IPR008271">
    <property type="entry name" value="Ser/Thr_kinase_AS"/>
</dbReference>
<dbReference type="PANTHER" id="PTHR44329">
    <property type="entry name" value="SERINE/THREONINE-PROTEIN KINASE TNNI3K-RELATED"/>
    <property type="match status" value="1"/>
</dbReference>
<protein>
    <submittedName>
        <fullName evidence="2">Kinase-like protein</fullName>
    </submittedName>
</protein>
<dbReference type="PANTHER" id="PTHR44329:SF214">
    <property type="entry name" value="PROTEIN KINASE DOMAIN-CONTAINING PROTEIN"/>
    <property type="match status" value="1"/>
</dbReference>
<dbReference type="AlphaFoldDB" id="A0A0H2RB86"/>
<name>A0A0H2RB86_9AGAM</name>
<dbReference type="GO" id="GO:0005524">
    <property type="term" value="F:ATP binding"/>
    <property type="evidence" value="ECO:0007669"/>
    <property type="project" value="InterPro"/>
</dbReference>
<dbReference type="GO" id="GO:0004674">
    <property type="term" value="F:protein serine/threonine kinase activity"/>
    <property type="evidence" value="ECO:0007669"/>
    <property type="project" value="TreeGrafter"/>
</dbReference>
<dbReference type="Pfam" id="PF07714">
    <property type="entry name" value="PK_Tyr_Ser-Thr"/>
    <property type="match status" value="1"/>
</dbReference>
<dbReference type="Gene3D" id="1.10.510.10">
    <property type="entry name" value="Transferase(Phosphotransferase) domain 1"/>
    <property type="match status" value="1"/>
</dbReference>